<dbReference type="InterPro" id="IPR045864">
    <property type="entry name" value="aa-tRNA-synth_II/BPL/LPL"/>
</dbReference>
<dbReference type="Gene3D" id="3.40.50.880">
    <property type="match status" value="1"/>
</dbReference>
<evidence type="ECO:0000313" key="2">
    <source>
        <dbReference type="EMBL" id="QOU18134.1"/>
    </source>
</evidence>
<evidence type="ECO:0000259" key="1">
    <source>
        <dbReference type="PROSITE" id="PS51733"/>
    </source>
</evidence>
<proteinExistence type="predicted"/>
<dbReference type="RefSeq" id="XP_041134628.1">
    <property type="nucleotide sequence ID" value="XM_041283676.1"/>
</dbReference>
<dbReference type="EMBL" id="CP063130">
    <property type="protein sequence ID" value="QOU18134.1"/>
    <property type="molecule type" value="Genomic_DNA"/>
</dbReference>
<dbReference type="PANTHER" id="PTHR12835:SF5">
    <property type="entry name" value="BIOTIN--PROTEIN LIGASE"/>
    <property type="match status" value="1"/>
</dbReference>
<dbReference type="Pfam" id="PF09825">
    <property type="entry name" value="BPL_N"/>
    <property type="match status" value="1"/>
</dbReference>
<reference evidence="2" key="2">
    <citation type="journal article" name="BMC Genomics">
        <title>New genome assemblies reveal patterns of domestication and adaptation across Brettanomyces (Dekkera) species.</title>
        <authorList>
            <person name="Roach M.J."/>
            <person name="Borneman A.R."/>
        </authorList>
    </citation>
    <scope>NUCLEOTIDE SEQUENCE</scope>
    <source>
        <strain evidence="2">UCD 2041</strain>
    </source>
</reference>
<dbReference type="KEGG" id="bbrx:BRETT_005194"/>
<dbReference type="Pfam" id="PF03099">
    <property type="entry name" value="BPL_LplA_LipB"/>
    <property type="match status" value="1"/>
</dbReference>
<dbReference type="SUPFAM" id="SSF55681">
    <property type="entry name" value="Class II aaRS and biotin synthetases"/>
    <property type="match status" value="1"/>
</dbReference>
<feature type="domain" description="BPL/LPL catalytic" evidence="1">
    <location>
        <begin position="366"/>
        <end position="599"/>
    </location>
</feature>
<protein>
    <recommendedName>
        <fullName evidence="1">BPL/LPL catalytic domain-containing protein</fullName>
    </recommendedName>
</protein>
<dbReference type="GO" id="GO:0005737">
    <property type="term" value="C:cytoplasm"/>
    <property type="evidence" value="ECO:0007669"/>
    <property type="project" value="TreeGrafter"/>
</dbReference>
<name>A0A871R0Y5_DEKBR</name>
<dbReference type="Proteomes" id="UP000663131">
    <property type="component" value="Chromosome 2"/>
</dbReference>
<organism evidence="2 3">
    <name type="scientific">Dekkera bruxellensis</name>
    <name type="common">Brettanomyces custersii</name>
    <dbReference type="NCBI Taxonomy" id="5007"/>
    <lineage>
        <taxon>Eukaryota</taxon>
        <taxon>Fungi</taxon>
        <taxon>Dikarya</taxon>
        <taxon>Ascomycota</taxon>
        <taxon>Saccharomycotina</taxon>
        <taxon>Pichiomycetes</taxon>
        <taxon>Pichiales</taxon>
        <taxon>Pichiaceae</taxon>
        <taxon>Brettanomyces</taxon>
    </lineage>
</organism>
<reference evidence="2" key="1">
    <citation type="submission" date="2020-10" db="EMBL/GenBank/DDBJ databases">
        <authorList>
            <person name="Palmer J.M."/>
        </authorList>
    </citation>
    <scope>NUCLEOTIDE SEQUENCE</scope>
    <source>
        <strain evidence="2">UCD 2041</strain>
    </source>
</reference>
<gene>
    <name evidence="2" type="ORF">BRETT_005194</name>
</gene>
<dbReference type="GO" id="GO:0004077">
    <property type="term" value="F:biotin--[biotin carboxyl-carrier protein] ligase activity"/>
    <property type="evidence" value="ECO:0007669"/>
    <property type="project" value="TreeGrafter"/>
</dbReference>
<dbReference type="CDD" id="cd03144">
    <property type="entry name" value="GATase1_ScBLP_like"/>
    <property type="match status" value="1"/>
</dbReference>
<dbReference type="Gene3D" id="3.30.930.10">
    <property type="entry name" value="Bira Bifunctional Protein, Domain 2"/>
    <property type="match status" value="1"/>
</dbReference>
<dbReference type="AlphaFoldDB" id="A0A871R0Y5"/>
<dbReference type="OrthoDB" id="10250105at2759"/>
<evidence type="ECO:0000313" key="3">
    <source>
        <dbReference type="Proteomes" id="UP000663131"/>
    </source>
</evidence>
<dbReference type="PANTHER" id="PTHR12835">
    <property type="entry name" value="BIOTIN PROTEIN LIGASE"/>
    <property type="match status" value="1"/>
</dbReference>
<dbReference type="SUPFAM" id="SSF52317">
    <property type="entry name" value="Class I glutamine amidotransferase-like"/>
    <property type="match status" value="1"/>
</dbReference>
<sequence length="679" mass="75078">MNVLVYSGQGTTDDSVKHCVETMRLLLSPYYSVSKASADTIIKQPWQGKTTMLVIPGGADLPVCRAFNGRTNEKISQFVNRGGRFIGFCAGGYYGSKRCEFETGTDMEVSGPRELGFFPGICRGCAFRGFRYGSEVGARAAKLNVNRISLPDCQYSTVYSYYNGGGMFVDAPNYANVEILARYSDQPDVPDGPGGANAAVVYCKVGNGAAMLSGVHPEFTPELLAHSADAPGFSKVVDVLKRHNEERMDFLRACLKKMGLHVNESTSVGRPHLTPLFLTSVNKTDTQQMIGRLEREIPHGIDNISNGGSDKFRFHWSLSELGDKLPEEGYEDPETAIKEVYACVDRLPTREETPNFDIGAFLCELPRAYSNLSTVGAVGKTFMYGEVVTSTSALMDSNIHLMGVLPDGFTVYGSIQVCGKGRSGNFWVNPIGMMAVSIFNRMSLEQAQRTPIVFIQYLCSMALIEAIWHYGDGYSEIPVRIKWPNDVYIMLPKFVERGEHYKSQKLGTVTSDGEIEATYTKVGGIMVNVNVINREYCFVVGSGLDVSNAAPTVSINSVIEAMNRYWGQTGQDKHLAPLKIETLLARYLASFNSMLNIFKAEGFRPFLDTYYSMWLHTNQTVRLTSEGDARARIIGITSDWGMLLVQKTDSQGRATGENYELQPDGNSFDMFRGLISKRK</sequence>
<accession>A0A871R0Y5</accession>
<dbReference type="InterPro" id="IPR019197">
    <property type="entry name" value="Biotin-prot_ligase_N"/>
</dbReference>
<dbReference type="PROSITE" id="PS51733">
    <property type="entry name" value="BPL_LPL_CATALYTIC"/>
    <property type="match status" value="1"/>
</dbReference>
<dbReference type="GeneID" id="64577117"/>
<dbReference type="InterPro" id="IPR029062">
    <property type="entry name" value="Class_I_gatase-like"/>
</dbReference>
<dbReference type="InterPro" id="IPR004143">
    <property type="entry name" value="BPL_LPL_catalytic"/>
</dbReference>